<evidence type="ECO:0000256" key="3">
    <source>
        <dbReference type="ARBA" id="ARBA00022450"/>
    </source>
</evidence>
<dbReference type="FunFam" id="3.30.300.30:FF:000010">
    <property type="entry name" value="Enterobactin synthetase component F"/>
    <property type="match status" value="3"/>
</dbReference>
<dbReference type="FunFam" id="3.40.50.12780:FF:000012">
    <property type="entry name" value="Non-ribosomal peptide synthetase"/>
    <property type="match status" value="2"/>
</dbReference>
<dbReference type="FunFam" id="3.40.50.980:FF:000002">
    <property type="entry name" value="Enterobactin synthetase component F"/>
    <property type="match status" value="1"/>
</dbReference>
<evidence type="ECO:0000259" key="11">
    <source>
        <dbReference type="PROSITE" id="PS50206"/>
    </source>
</evidence>
<evidence type="ECO:0000256" key="8">
    <source>
        <dbReference type="ARBA" id="ARBA00023268"/>
    </source>
</evidence>
<protein>
    <submittedName>
        <fullName evidence="12">Amino acid adenylation domain-containing protein</fullName>
    </submittedName>
</protein>
<proteinExistence type="inferred from homology"/>
<feature type="domain" description="Carrier" evidence="10">
    <location>
        <begin position="66"/>
        <end position="140"/>
    </location>
</feature>
<dbReference type="InterPro" id="IPR020806">
    <property type="entry name" value="PKS_PP-bd"/>
</dbReference>
<keyword evidence="6" id="KW-0677">Repeat</keyword>
<dbReference type="PROSITE" id="PS00455">
    <property type="entry name" value="AMP_BINDING"/>
    <property type="match status" value="4"/>
</dbReference>
<dbReference type="CDD" id="cd19534">
    <property type="entry name" value="E_NRPS"/>
    <property type="match status" value="2"/>
</dbReference>
<dbReference type="Pfam" id="PF00550">
    <property type="entry name" value="PP-binding"/>
    <property type="match status" value="4"/>
</dbReference>
<dbReference type="PANTHER" id="PTHR45527:SF1">
    <property type="entry name" value="FATTY ACID SYNTHASE"/>
    <property type="match status" value="1"/>
</dbReference>
<reference evidence="12" key="1">
    <citation type="submission" date="2023-04" db="EMBL/GenBank/DDBJ databases">
        <title>Uncovering the Secrets of Slow-Growing Bacteria in Tropical Savanna Soil through Cultivation and Genomic Analysis.</title>
        <authorList>
            <person name="Goncalves O.S."/>
            <person name="Santana M.F."/>
        </authorList>
    </citation>
    <scope>NUCLEOTIDE SEQUENCE</scope>
    <source>
        <strain evidence="12">ANTI</strain>
    </source>
</reference>
<dbReference type="GO" id="GO:0017000">
    <property type="term" value="P:antibiotic biosynthetic process"/>
    <property type="evidence" value="ECO:0007669"/>
    <property type="project" value="UniProtKB-KW"/>
</dbReference>
<feature type="domain" description="Rhodanese" evidence="11">
    <location>
        <begin position="1104"/>
        <end position="1186"/>
    </location>
</feature>
<dbReference type="Gene3D" id="3.30.300.30">
    <property type="match status" value="4"/>
</dbReference>
<dbReference type="NCBIfam" id="TIGR01733">
    <property type="entry name" value="AA-adenyl-dom"/>
    <property type="match status" value="3"/>
</dbReference>
<dbReference type="SMART" id="SM00823">
    <property type="entry name" value="PKS_PP"/>
    <property type="match status" value="4"/>
</dbReference>
<dbReference type="GO" id="GO:0008610">
    <property type="term" value="P:lipid biosynthetic process"/>
    <property type="evidence" value="ECO:0007669"/>
    <property type="project" value="UniProtKB-ARBA"/>
</dbReference>
<dbReference type="GO" id="GO:0043041">
    <property type="term" value="P:amino acid activation for nonribosomal peptide biosynthetic process"/>
    <property type="evidence" value="ECO:0007669"/>
    <property type="project" value="TreeGrafter"/>
</dbReference>
<feature type="non-terminal residue" evidence="12">
    <location>
        <position position="5064"/>
    </location>
</feature>
<dbReference type="CDD" id="cd05930">
    <property type="entry name" value="A_NRPS"/>
    <property type="match status" value="1"/>
</dbReference>
<dbReference type="InterPro" id="IPR023213">
    <property type="entry name" value="CAT-like_dom_sf"/>
</dbReference>
<dbReference type="Gene3D" id="3.30.559.30">
    <property type="entry name" value="Nonribosomal peptide synthetase, condensation domain"/>
    <property type="match status" value="6"/>
</dbReference>
<dbReference type="CDD" id="cd19531">
    <property type="entry name" value="LCL_NRPS-like"/>
    <property type="match status" value="2"/>
</dbReference>
<feature type="domain" description="Carrier" evidence="10">
    <location>
        <begin position="1632"/>
        <end position="1707"/>
    </location>
</feature>
<dbReference type="FunFam" id="3.40.50.980:FF:000001">
    <property type="entry name" value="Non-ribosomal peptide synthetase"/>
    <property type="match status" value="3"/>
</dbReference>
<dbReference type="Gene3D" id="2.30.38.10">
    <property type="entry name" value="Luciferase, Domain 3"/>
    <property type="match status" value="3"/>
</dbReference>
<dbReference type="InterPro" id="IPR010071">
    <property type="entry name" value="AA_adenyl_dom"/>
</dbReference>
<dbReference type="Proteomes" id="UP001229409">
    <property type="component" value="Unassembled WGS sequence"/>
</dbReference>
<keyword evidence="3" id="KW-0596">Phosphopantetheine</keyword>
<dbReference type="Gene3D" id="3.30.559.10">
    <property type="entry name" value="Chloramphenicol acetyltransferase-like domain"/>
    <property type="match status" value="6"/>
</dbReference>
<dbReference type="FunFam" id="3.30.559.30:FF:000001">
    <property type="entry name" value="Non-ribosomal peptide synthetase"/>
    <property type="match status" value="2"/>
</dbReference>
<evidence type="ECO:0000256" key="9">
    <source>
        <dbReference type="SAM" id="MobiDB-lite"/>
    </source>
</evidence>
<evidence type="ECO:0000256" key="4">
    <source>
        <dbReference type="ARBA" id="ARBA00022553"/>
    </source>
</evidence>
<evidence type="ECO:0000256" key="2">
    <source>
        <dbReference type="ARBA" id="ARBA00006432"/>
    </source>
</evidence>
<keyword evidence="8" id="KW-0511">Multifunctional enzyme</keyword>
<dbReference type="GO" id="GO:0005829">
    <property type="term" value="C:cytosol"/>
    <property type="evidence" value="ECO:0007669"/>
    <property type="project" value="TreeGrafter"/>
</dbReference>
<evidence type="ECO:0000256" key="6">
    <source>
        <dbReference type="ARBA" id="ARBA00022737"/>
    </source>
</evidence>
<dbReference type="FunFam" id="2.30.38.10:FF:000001">
    <property type="entry name" value="Non-ribosomal peptide synthetase PvdI"/>
    <property type="match status" value="3"/>
</dbReference>
<name>A0AAP4ECA9_PAEPO</name>
<comment type="cofactor">
    <cofactor evidence="1">
        <name>pantetheine 4'-phosphate</name>
        <dbReference type="ChEBI" id="CHEBI:47942"/>
    </cofactor>
</comment>
<keyword evidence="5" id="KW-0436">Ligase</keyword>
<dbReference type="FunFam" id="1.10.1200.10:FF:000005">
    <property type="entry name" value="Nonribosomal peptide synthetase 1"/>
    <property type="match status" value="4"/>
</dbReference>
<dbReference type="InterPro" id="IPR025110">
    <property type="entry name" value="AMP-bd_C"/>
</dbReference>
<dbReference type="SUPFAM" id="SSF47336">
    <property type="entry name" value="ACP-like"/>
    <property type="match status" value="4"/>
</dbReference>
<dbReference type="InterPro" id="IPR036736">
    <property type="entry name" value="ACP-like_sf"/>
</dbReference>
<accession>A0AAP4ECA9</accession>
<evidence type="ECO:0000313" key="13">
    <source>
        <dbReference type="Proteomes" id="UP001229409"/>
    </source>
</evidence>
<evidence type="ECO:0000259" key="10">
    <source>
        <dbReference type="PROSITE" id="PS50075"/>
    </source>
</evidence>
<dbReference type="Pfam" id="PF00668">
    <property type="entry name" value="Condensation"/>
    <property type="match status" value="6"/>
</dbReference>
<sequence>MAYYVAERDVSAGELRSLLGEELPNYMVPSYFIQLEQMPLTPNGKIDRKALPAPEGSLQSGADYVEPRTALEQTLVSIWQAVLGAKRIGILDNFFDLGGDSIKAIQVASRLLQAGYKLDMKDLFQYPSVSLLSGHVHKVSRTADQRVVLGSAKLTPIQQWFFGQSSAEPHYFNQSVMLYRAQGFDEAALHQTVTKVTEHHDALRMVFRQTEQGYEAWNRGLNEGQLYSLDVVDLTGIEDAADVAVAIETKANAIQGSIRLNEGPLVKLGLFRCMDGDHLLIAIHHLVVDGISWRIVFEDFATGYEQAARGEAIRLPYKTDSFSAWAERLSQYANSPAIEDEREYWQRLAQIEIASLPKDQERAEGQHFLIRDSETVTVAWSEQETRMLLQEVHRAYHTEVNDLLLTALGTAVYNWSGQERVLVNLEGHGREAIVPDIDITRTVGWFTSQYPLLLGVDGKAEVGQRIKRVKEDLRHVPHKGIGYGILKYMSQDDAHHSLALQPEISFNYLGQFDQDLENGDITLSSHPGGEPMSDHTVLEHPLNVNGMITAGALTLEIRYDRKVYHQQNVENFAQLLQESLQEVIAHCASKERSELTPSDVLFKGLTLEQLEQLTEQTASVGELENVYALSPMQKGMHFHSLMEPESGAYFQQASFDQKGSFDVAVFRKSLDVLTQRHEALRTNFHMFETGHSQEPLQIVFRHKDSDLSFQDVRGMQEAEQQAYIQSFKLEDQARGFNLGTDALMRVQVLQTDEETYHLVWSFHHIVMDGWCLSLVTGEVFGTYFALLEQKQPELAAITPYGQYIEWLERQDERAAKEYWSSYLAGFEQQTLLPGADALWKEPTPDSKEKEKEHVPSTTTSDTSKYISEKITVDLDPTWSEAIHRIAKQQQVTINTLMQSVWGLILQKYNNNEDVIFGSVVSGRPTDIAGVEHMIGLFINTIPVRIQSERNATFVEVMRKTQEQALASGAYDSFPLYEIQALTEQKQNLINHIMVFENYPVEEQVEQLGEARPSAFEITNVEVVEQTNYDLDLIVMPDELFRILFRYNANVYDRSTIERMQGHVLHVIEQIIDNPHIQVNELELVTPEEQAQIVQMWGDTAAAYPQDQTLSAMFEQQAARTPDQVAVLCGAESLTYAELNERANRLARTLRAEGVEPDQPVGILVQRSLDMIVGIYAILKAGGAYVPIDPDYPADRIRFMLEDSEAKLVLTQSHLAEQASLSFDGQVLVLDRHEQSGQDIYHEDGSNLEPLAGPHHIAYVIYTSGSTGKPKGVMVEHHSVLNRILWMHDRYGLSAEDTILQKTAFTFDVSVWELFWWSLVGSKVSLLSVGGEKNPEDIVDTIARDGVSTMHFVPAMLHAFLEYVEQQPREVIQAKLSTLRHVFASGEALPPQHVARFQRLVSSLAGAKLINLYGPTEATVDVSYFDCEPNETYSVIPIGKPIQNIRLYIVKEGTEQLQPIGVAGELCIGGVGVARGYLNRPELTAEKFVKDPFAGGEAGYERMYRTGDLARWMPDGNIEYLGRIDHQVKIRGYRIELGEVESQLLQVESVREAVVMARADETGQKQMVAYYVAGQEMGASELRSELGRELPSYMVPSYFVQLEQMPLSPNGKIDRKALPAPEGSLQSGADYVAPRTWVEVKLAHIWQDVLGLTQVGVKENFFEIGGHSLRATTLASKIHKELNKPLPLRSIFEAPTIEQLAVVLEQLDQVTYASIPVTEERSFYPLSSAQKRLYVLHQFDPNDVNYNMPSVLQVSGPLDVKRVEDVFRQLIDRHATLRTRFELVDNEPMQWVEDTVPFKVEYTKVQAERSASDTDQDTATDLDTATDTTINQEAQERVRQFVRPFDLQAAPLLRVGLVDLGVQGAEQAPQYLLMLDMHHIVSDGVSMEVLTDEFVRLYGGEELSPLRIQYKDYAVWQQSEAHQEWMQRQEAYWLDTFRGGVPVLDLSTDFARPAVQSTAGDTIEFGLEREVSERLKELASQTGATLYMVLLAAYTTLLHKYTGQEDIVVGTPIAGRPHAELESLVGVFINTLAIRNYPSGDQSFLDYLQEVKEHALSAYEHQDYPFEELVEKLNLTRDTSRNALFDTMFELKTLEQQEFQLEGLTLHSYPIANNTAKFDLTLEAVEQPEGILCSLEYSTALYKPETIARLAQHFTELVRAITLHPQQPLAALELVPAEEKAQIIHGFGNVGVSDVAAVEAEALFHTFVEEQAQLVPDHVAVVYEEQQLTYRKLNERANQLARRLRNEGVGRESIVGILSERSVDMLVGVLAVWKAGGAYVPLDADYPSERIRFMLEDSGATVLLTQTGLQDRAQVWLDESRQALTGGQFKAEFEIAAGAETMESGTLHGTLNGTADSPPSEAASESAANLRLQTMLALDDESLYIGDTTDIEAINEPQDLAYVIYTSGTTGRPKGVMIEHHSLVNTAAAYRRDYRLSEFTVRLLQLASFSFDVFVGDIARTLYNGGTMVICPKDDRIDFSRLYGWIRDYQITVFESTPALIVPFMQHVYEQGLDMSSLELLITSSDSCSVTDYQVLQERFGADIRIMNSYGVTEAAIDSSFYDEELSKLPSSGNVPIGQAWLNARFYIVDSQLNPVPIGVLGELCIGGAGVARGYLNRADLTAEKFVANPYVPGERLYRTGDLARWMPDGNVDFIGRMDDQVKIRGFRIELGEVEAQLLTVDGIQKAIVTAWENEDGDKDLCAYVVASEALNLPELRNMLQPKLPGYMIPTYVVQLDHFPLTPNGKIDRKALPAPEARLEGGTAYVAPRTLLEEQLVRIWQSVLNHPQIGIKDHFFEVGGHSLRATTLMAKIHQELNYKLALRDIFQYPTIEQLVQVMGEDQTQQTYVSIPVAEERAYYPVSSAQKRMYVLSHLEGGEVSYNMPGALIIEGSLDKTRLEQAFRQLIARHEALRTRFDMVDGEVIQWIESGVAFNVEHVQASEEETQQYAQDFVRAFDLAQAPLLRVQLVETGLERYVMLYDMHHIISDGVTEGIIVQEFSQLYEGKELPPLRIQYKDYAVWQHADMQSERLREQESYWLNTMAGDIPALDMPTDFARPAVQRLEGDRLEFAISLEDSEQLKQLAAQTGSTLYMVLLAAYSTLLHKYSGQEDIIVGTPIAGRPHAELEGLVGVFLNTLAIRNYPSGDKTFLDYLQEVKEHALSAYEHQEYPFEELVEKLNLTRDTSRNALFDTMFELKTFEQQEFELEGLTFKTYPTDNNTAKFDLTLDAVEQPEGILCSLEYSTVLYKAETIARLAQHFTELVRAITLHPQQPLAALDMVTVEEKAQIIYGFGDVGVSDVAAVEAGALFHTYVEEQAQLVPDHVAVVYEEQQLTYRTLNERANQLARRLRNEGIGRESIVGILSERSVDMLVGVLAVWKAGGAYVPLDADYPSERIRFMLEDSGATVLLTQTGLQERAQVWLDESEATVEPATHLRLHTVLALDDESLYIGDTTDIEHINEPQDLAYVIYTSGTTGRPKGVMIEHRSLVNTAAAYRRDYRLNQFPVRLLQLASFSFDVFVGDIARTLYNGGTMVICPKDDRIDPSRLYGWIRDYQITVFESTPALIVPFMQHVHEQGLDMSSLELLITSSDSCSVTDYRVLQERFGADIRIMNSYGVTEAAIDSSFYDEELSKLPSSGSVPIGQAWLNARFYIVDSQLNPVPIGVLGELCIGGAGVARGYLNRADLTAEKFVANPYVAGERLYRTGDLARWMPDGNVDFIGRMDYQVKIRGYRIELGEIETAIQRVPGVRQAVVIDRTDERGHKYLCGYITGESELRIEEVQAELEAGLPAHMVPARLMRLETLPLTHNGKIDRKALPEPEGSIHIGAAYVAPRTTVEQVLTAVWAGVLGVEAVGTQDNFFELGGDSIKALQVSSRLLQAGYRLEMKDLFSHPTVSALALKVQTVTRLADQSEVVGAVKLTPVQQWFFEQNLTDAHHHNQSIMLHSKDGFDETALRTAMDHVVSHHDALRIIFRPTEYGYEAWNRAVGEGELYTLDRADFRNESEVSAAIEAKVNEIQAGIHVSEGPLVKLGLFHCPDGDHLLMAIHHLVVDTVSWRILFEDITTAYEQALNGQAARLPHKTDSFRTWADGQSQYANGPAMVAELAFWQEIEQGMYEPLPKDESHSHSLNRDSENITVTWTAQETEQLLKQAHRAYNTDMNDLLLTALGLTIYRWAGLERVLVSLEGHGRESILPELDITRTVGWFTTQFPVVLDMSMGQDLSQRIKHVKEGLRRIPQKGIGYGMLRYLSAAREQERFVTEPEISFNYLGQFDQDMQNQSIGVSPYSSGAELSAHAARTHTLDMNGLISEGELQLTISYSKQEYRHETMEQLAEAFRISLQEIITHCTSRKQQELTPSDVMLNNVTMAELDQLVEQTRDMGELENVYALTPMQKGMLFHSLMDAESGAYFEQTTFDLHGRFQADIFQDSLNHLAQRHEIFRANFISGWQDEPVQVIFRRKDVGFKCEDLRHLNDQERDAYVQEFIRKDKAAGFDLSRDALMRVAILRTGDEDYYFVWSSHHILMDGWCVALVTDEVFEAYFAAVEHREPKLAPVTPYSQYIEWLEAQDVGAAASYWKDYLLGYDQQTSIPTGKVGVKADGAQFEHILCDLGKDLTGRMEMVAKQHHVTTNTLLQTAWGLLLQKYNGSDDAVFGGVVSGRPADISGIENMVGLFINTIPIRIRSGAEDTFADMIRTNQKQALTSQDYETYPLYEIQALSEQKQDLINHIIVFENYPVEEQVEQLGEGAESDFEIRNAGMIEQTNYDFNLVVMPQEAMKIRFEYNAKLYDREAVERTQGHLIQLLEQVVTKPDIRVQELDMVSEQEREQILSVWGNTVAEYPSGQTIHGLFETQTAQTPEQAALFFEGEQLTYRELNSRANRLARTLRNQGVTKDRLVGLMTERSVDMIVGIFGILKAGGAYVPIDPTYPEERIRYMLDDSGAKLLLTQSHLVDKAAIDGHVLVLDGEQTVYHEDDSNLESLSGPNDLAYVIYTSGTTGQPKGVMLEHRGLCNLKTYFDQALKIRTSDHTLLFASYSFDAACWEIFQALFCGATLYVPTSETILNYE</sequence>
<dbReference type="InterPro" id="IPR006162">
    <property type="entry name" value="Ppantetheine_attach_site"/>
</dbReference>
<dbReference type="NCBIfam" id="TIGR01720">
    <property type="entry name" value="NRPS-para261"/>
    <property type="match status" value="2"/>
</dbReference>
<dbReference type="NCBIfam" id="NF003417">
    <property type="entry name" value="PRK04813.1"/>
    <property type="match status" value="6"/>
</dbReference>
<dbReference type="SUPFAM" id="SSF56801">
    <property type="entry name" value="Acetyl-CoA synthetase-like"/>
    <property type="match status" value="5"/>
</dbReference>
<dbReference type="InterPro" id="IPR010060">
    <property type="entry name" value="NRPS_synth"/>
</dbReference>
<evidence type="ECO:0000256" key="1">
    <source>
        <dbReference type="ARBA" id="ARBA00001957"/>
    </source>
</evidence>
<dbReference type="EMBL" id="JARVWT010000023">
    <property type="protein sequence ID" value="MDH2334532.1"/>
    <property type="molecule type" value="Genomic_DNA"/>
</dbReference>
<dbReference type="GO" id="GO:0016874">
    <property type="term" value="F:ligase activity"/>
    <property type="evidence" value="ECO:0007669"/>
    <property type="project" value="UniProtKB-KW"/>
</dbReference>
<comment type="caution">
    <text evidence="12">The sequence shown here is derived from an EMBL/GenBank/DDBJ whole genome shotgun (WGS) entry which is preliminary data.</text>
</comment>
<dbReference type="PROSITE" id="PS00012">
    <property type="entry name" value="PHOSPHOPANTETHEINE"/>
    <property type="match status" value="3"/>
</dbReference>
<feature type="compositionally biased region" description="Basic and acidic residues" evidence="9">
    <location>
        <begin position="838"/>
        <end position="854"/>
    </location>
</feature>
<feature type="region of interest" description="Disordered" evidence="9">
    <location>
        <begin position="837"/>
        <end position="862"/>
    </location>
</feature>
<dbReference type="InterPro" id="IPR045851">
    <property type="entry name" value="AMP-bd_C_sf"/>
</dbReference>
<dbReference type="SUPFAM" id="SSF52777">
    <property type="entry name" value="CoA-dependent acyltransferases"/>
    <property type="match status" value="12"/>
</dbReference>
<gene>
    <name evidence="12" type="ORF">QDS18_27045</name>
</gene>
<organism evidence="12 13">
    <name type="scientific">Paenibacillus polymyxa</name>
    <name type="common">Bacillus polymyxa</name>
    <dbReference type="NCBI Taxonomy" id="1406"/>
    <lineage>
        <taxon>Bacteria</taxon>
        <taxon>Bacillati</taxon>
        <taxon>Bacillota</taxon>
        <taxon>Bacilli</taxon>
        <taxon>Bacillales</taxon>
        <taxon>Paenibacillaceae</taxon>
        <taxon>Paenibacillus</taxon>
    </lineage>
</organism>
<keyword evidence="4" id="KW-0597">Phosphoprotein</keyword>
<feature type="domain" description="Carrier" evidence="10">
    <location>
        <begin position="2766"/>
        <end position="2841"/>
    </location>
</feature>
<dbReference type="PROSITE" id="PS50075">
    <property type="entry name" value="CARRIER"/>
    <property type="match status" value="4"/>
</dbReference>
<comment type="similarity">
    <text evidence="2">Belongs to the ATP-dependent AMP-binding enzyme family.</text>
</comment>
<dbReference type="Gene3D" id="3.40.50.980">
    <property type="match status" value="10"/>
</dbReference>
<dbReference type="GO" id="GO:0031177">
    <property type="term" value="F:phosphopantetheine binding"/>
    <property type="evidence" value="ECO:0007669"/>
    <property type="project" value="InterPro"/>
</dbReference>
<evidence type="ECO:0000256" key="7">
    <source>
        <dbReference type="ARBA" id="ARBA00023194"/>
    </source>
</evidence>
<feature type="domain" description="Carrier" evidence="10">
    <location>
        <begin position="3831"/>
        <end position="3905"/>
    </location>
</feature>
<dbReference type="PROSITE" id="PS50206">
    <property type="entry name" value="RHODANESE_3"/>
    <property type="match status" value="1"/>
</dbReference>
<dbReference type="InterPro" id="IPR000873">
    <property type="entry name" value="AMP-dep_synth/lig_dom"/>
</dbReference>
<dbReference type="InterPro" id="IPR009081">
    <property type="entry name" value="PP-bd_ACP"/>
</dbReference>
<keyword evidence="7" id="KW-0045">Antibiotic biosynthesis</keyword>
<dbReference type="Pfam" id="PF00501">
    <property type="entry name" value="AMP-binding"/>
    <property type="match status" value="4"/>
</dbReference>
<dbReference type="Pfam" id="PF13193">
    <property type="entry name" value="AMP-binding_C"/>
    <property type="match status" value="3"/>
</dbReference>
<dbReference type="Gene3D" id="1.10.1200.10">
    <property type="entry name" value="ACP-like"/>
    <property type="match status" value="4"/>
</dbReference>
<dbReference type="InterPro" id="IPR001763">
    <property type="entry name" value="Rhodanese-like_dom"/>
</dbReference>
<dbReference type="PANTHER" id="PTHR45527">
    <property type="entry name" value="NONRIBOSOMAL PEPTIDE SYNTHETASE"/>
    <property type="match status" value="1"/>
</dbReference>
<dbReference type="InterPro" id="IPR001242">
    <property type="entry name" value="Condensation_dom"/>
</dbReference>
<dbReference type="GO" id="GO:0044550">
    <property type="term" value="P:secondary metabolite biosynthetic process"/>
    <property type="evidence" value="ECO:0007669"/>
    <property type="project" value="UniProtKB-ARBA"/>
</dbReference>
<evidence type="ECO:0000313" key="12">
    <source>
        <dbReference type="EMBL" id="MDH2334532.1"/>
    </source>
</evidence>
<dbReference type="CDD" id="cd19543">
    <property type="entry name" value="DCL_NRPS"/>
    <property type="match status" value="2"/>
</dbReference>
<dbReference type="InterPro" id="IPR020845">
    <property type="entry name" value="AMP-binding_CS"/>
</dbReference>
<evidence type="ECO:0000256" key="5">
    <source>
        <dbReference type="ARBA" id="ARBA00022598"/>
    </source>
</evidence>